<evidence type="ECO:0000256" key="10">
    <source>
        <dbReference type="ARBA" id="ARBA00038489"/>
    </source>
</evidence>
<comment type="function">
    <text evidence="1">Thiol-specific peroxidase that catalyzes the reduction of hydrogen peroxide and organic hydroperoxides to water and alcohols, respectively. Plays a role in cell protection against oxidative stress by detoxifying peroxides and as sensor of hydrogen peroxide-mediated signaling events.</text>
</comment>
<evidence type="ECO:0000256" key="4">
    <source>
        <dbReference type="ARBA" id="ARBA00022559"/>
    </source>
</evidence>
<proteinExistence type="inferred from homology"/>
<dbReference type="RefSeq" id="WP_307904058.1">
    <property type="nucleotide sequence ID" value="NZ_AP027059.1"/>
</dbReference>
<evidence type="ECO:0000256" key="11">
    <source>
        <dbReference type="ARBA" id="ARBA00049091"/>
    </source>
</evidence>
<evidence type="ECO:0000313" key="14">
    <source>
        <dbReference type="Proteomes" id="UP001321582"/>
    </source>
</evidence>
<evidence type="ECO:0000256" key="7">
    <source>
        <dbReference type="ARBA" id="ARBA00023157"/>
    </source>
</evidence>
<dbReference type="PROSITE" id="PS51352">
    <property type="entry name" value="THIOREDOXIN_2"/>
    <property type="match status" value="1"/>
</dbReference>
<organism evidence="13 14">
    <name type="scientific">Haliovirga abyssi</name>
    <dbReference type="NCBI Taxonomy" id="2996794"/>
    <lineage>
        <taxon>Bacteria</taxon>
        <taxon>Fusobacteriati</taxon>
        <taxon>Fusobacteriota</taxon>
        <taxon>Fusobacteriia</taxon>
        <taxon>Fusobacteriales</taxon>
        <taxon>Haliovirgaceae</taxon>
        <taxon>Haliovirga</taxon>
    </lineage>
</organism>
<dbReference type="GO" id="GO:0045454">
    <property type="term" value="P:cell redox homeostasis"/>
    <property type="evidence" value="ECO:0007669"/>
    <property type="project" value="TreeGrafter"/>
</dbReference>
<dbReference type="FunFam" id="3.40.30.10:FF:000007">
    <property type="entry name" value="Thioredoxin-dependent thiol peroxidase"/>
    <property type="match status" value="1"/>
</dbReference>
<keyword evidence="8" id="KW-0676">Redox-active center</keyword>
<keyword evidence="4" id="KW-0575">Peroxidase</keyword>
<comment type="catalytic activity">
    <reaction evidence="11">
        <text>a hydroperoxide + [thioredoxin]-dithiol = an alcohol + [thioredoxin]-disulfide + H2O</text>
        <dbReference type="Rhea" id="RHEA:62620"/>
        <dbReference type="Rhea" id="RHEA-COMP:10698"/>
        <dbReference type="Rhea" id="RHEA-COMP:10700"/>
        <dbReference type="ChEBI" id="CHEBI:15377"/>
        <dbReference type="ChEBI" id="CHEBI:29950"/>
        <dbReference type="ChEBI" id="CHEBI:30879"/>
        <dbReference type="ChEBI" id="CHEBI:35924"/>
        <dbReference type="ChEBI" id="CHEBI:50058"/>
        <dbReference type="EC" id="1.11.1.24"/>
    </reaction>
</comment>
<evidence type="ECO:0000256" key="5">
    <source>
        <dbReference type="ARBA" id="ARBA00022862"/>
    </source>
</evidence>
<dbReference type="SUPFAM" id="SSF52833">
    <property type="entry name" value="Thioredoxin-like"/>
    <property type="match status" value="1"/>
</dbReference>
<dbReference type="GO" id="GO:0034599">
    <property type="term" value="P:cellular response to oxidative stress"/>
    <property type="evidence" value="ECO:0007669"/>
    <property type="project" value="TreeGrafter"/>
</dbReference>
<dbReference type="KEGG" id="haby:HLVA_17870"/>
<dbReference type="AlphaFoldDB" id="A0AAU9DG58"/>
<dbReference type="InterPro" id="IPR050924">
    <property type="entry name" value="Peroxiredoxin_BCP/PrxQ"/>
</dbReference>
<gene>
    <name evidence="13" type="ORF">HLVA_17870</name>
</gene>
<dbReference type="GO" id="GO:0008379">
    <property type="term" value="F:thioredoxin peroxidase activity"/>
    <property type="evidence" value="ECO:0007669"/>
    <property type="project" value="TreeGrafter"/>
</dbReference>
<keyword evidence="5" id="KW-0049">Antioxidant</keyword>
<evidence type="ECO:0000256" key="1">
    <source>
        <dbReference type="ARBA" id="ARBA00003330"/>
    </source>
</evidence>
<keyword evidence="7" id="KW-1015">Disulfide bond</keyword>
<dbReference type="EC" id="1.11.1.24" evidence="3"/>
<dbReference type="PANTHER" id="PTHR42801:SF4">
    <property type="entry name" value="AHPC_TSA FAMILY PROTEIN"/>
    <property type="match status" value="1"/>
</dbReference>
<dbReference type="InterPro" id="IPR013766">
    <property type="entry name" value="Thioredoxin_domain"/>
</dbReference>
<evidence type="ECO:0000259" key="12">
    <source>
        <dbReference type="PROSITE" id="PS51352"/>
    </source>
</evidence>
<keyword evidence="14" id="KW-1185">Reference proteome</keyword>
<comment type="subunit">
    <text evidence="2">Monomer.</text>
</comment>
<dbReference type="Gene3D" id="3.40.30.10">
    <property type="entry name" value="Glutaredoxin"/>
    <property type="match status" value="1"/>
</dbReference>
<evidence type="ECO:0000256" key="8">
    <source>
        <dbReference type="ARBA" id="ARBA00023284"/>
    </source>
</evidence>
<keyword evidence="6" id="KW-0560">Oxidoreductase</keyword>
<evidence type="ECO:0000256" key="6">
    <source>
        <dbReference type="ARBA" id="ARBA00023002"/>
    </source>
</evidence>
<evidence type="ECO:0000256" key="3">
    <source>
        <dbReference type="ARBA" id="ARBA00013017"/>
    </source>
</evidence>
<dbReference type="CDD" id="cd03017">
    <property type="entry name" value="PRX_BCP"/>
    <property type="match status" value="1"/>
</dbReference>
<evidence type="ECO:0000256" key="2">
    <source>
        <dbReference type="ARBA" id="ARBA00011245"/>
    </source>
</evidence>
<dbReference type="EMBL" id="AP027059">
    <property type="protein sequence ID" value="BDU51218.1"/>
    <property type="molecule type" value="Genomic_DNA"/>
</dbReference>
<sequence length="156" mass="18514">MGVKVEEEVKKFILPNQDRVEIKLEDYKGKWIVLYFYPKDNTSGCTTEALEFTKLKREFDNELAVIIGVSKDSPRKHKNFIKKHEIGIELLSDENLEVINGYGLWKLKKMYGREYHGTERTTLLIDPHFKIVYKWEKVKPKGHAEKVLEKIREFNR</sequence>
<dbReference type="Pfam" id="PF00578">
    <property type="entry name" value="AhpC-TSA"/>
    <property type="match status" value="1"/>
</dbReference>
<comment type="similarity">
    <text evidence="10">Belongs to the peroxiredoxin family. BCP/PrxQ subfamily.</text>
</comment>
<protein>
    <recommendedName>
        <fullName evidence="3">thioredoxin-dependent peroxiredoxin</fullName>
        <ecNumber evidence="3">1.11.1.24</ecNumber>
    </recommendedName>
    <alternativeName>
        <fullName evidence="9">Thioredoxin peroxidase</fullName>
    </alternativeName>
</protein>
<dbReference type="GO" id="GO:0005737">
    <property type="term" value="C:cytoplasm"/>
    <property type="evidence" value="ECO:0007669"/>
    <property type="project" value="TreeGrafter"/>
</dbReference>
<dbReference type="PANTHER" id="PTHR42801">
    <property type="entry name" value="THIOREDOXIN-DEPENDENT PEROXIDE REDUCTASE"/>
    <property type="match status" value="1"/>
</dbReference>
<evidence type="ECO:0000313" key="13">
    <source>
        <dbReference type="EMBL" id="BDU51218.1"/>
    </source>
</evidence>
<dbReference type="InterPro" id="IPR000866">
    <property type="entry name" value="AhpC/TSA"/>
</dbReference>
<dbReference type="Proteomes" id="UP001321582">
    <property type="component" value="Chromosome"/>
</dbReference>
<dbReference type="InterPro" id="IPR036249">
    <property type="entry name" value="Thioredoxin-like_sf"/>
</dbReference>
<accession>A0AAU9DG58</accession>
<evidence type="ECO:0000256" key="9">
    <source>
        <dbReference type="ARBA" id="ARBA00032824"/>
    </source>
</evidence>
<name>A0AAU9DG58_9FUSO</name>
<reference evidence="13 14" key="1">
    <citation type="submission" date="2022-11" db="EMBL/GenBank/DDBJ databases">
        <title>Haliovirga abyssi gen. nov., sp. nov., a mesophilic fermentative bacterium isolated from the Iheya North hydrothermal field and the proposal of Haliovirgaceae fam. nov.</title>
        <authorList>
            <person name="Miyazaki U."/>
            <person name="Tame A."/>
            <person name="Miyazaki J."/>
            <person name="Takai K."/>
            <person name="Sawayama S."/>
            <person name="Kitajima M."/>
            <person name="Okamoto A."/>
            <person name="Nakagawa S."/>
        </authorList>
    </citation>
    <scope>NUCLEOTIDE SEQUENCE [LARGE SCALE GENOMIC DNA]</scope>
    <source>
        <strain evidence="13 14">IC12</strain>
    </source>
</reference>
<feature type="domain" description="Thioredoxin" evidence="12">
    <location>
        <begin position="3"/>
        <end position="156"/>
    </location>
</feature>